<dbReference type="InterPro" id="IPR032675">
    <property type="entry name" value="LRR_dom_sf"/>
</dbReference>
<protein>
    <submittedName>
        <fullName evidence="1">Uncharacterized protein</fullName>
    </submittedName>
</protein>
<organism evidence="1 2">
    <name type="scientific">Cephalotrichum gorgonifer</name>
    <dbReference type="NCBI Taxonomy" id="2041049"/>
    <lineage>
        <taxon>Eukaryota</taxon>
        <taxon>Fungi</taxon>
        <taxon>Dikarya</taxon>
        <taxon>Ascomycota</taxon>
        <taxon>Pezizomycotina</taxon>
        <taxon>Sordariomycetes</taxon>
        <taxon>Hypocreomycetidae</taxon>
        <taxon>Microascales</taxon>
        <taxon>Microascaceae</taxon>
        <taxon>Cephalotrichum</taxon>
    </lineage>
</organism>
<dbReference type="Gene3D" id="3.80.10.10">
    <property type="entry name" value="Ribonuclease Inhibitor"/>
    <property type="match status" value="1"/>
</dbReference>
<dbReference type="Proteomes" id="UP001187682">
    <property type="component" value="Unassembled WGS sequence"/>
</dbReference>
<sequence length="658" mass="74742">MASPTSPKLSLLEDLPLHVFEGICEHLAVHRGKPEKRSLSALAATSRWLSSATARLQFQAIQLHFEDIPALHRDVERWTQILDARDCWRYVQRLCILEKEKIDEWDDEDDQKEWPPDRVDDFFERVSHEVWPMDKDDEFWTRPEPIAFNPWGPFPSTPEGKAEKHGAWDTVVGLVTRLPGLRDVDYECKSQVPPNLLRALNEKNGGPVRLHISGFSLRSLYQDPSKPHDIDEDEWYLATSPCLSSIRLLVPCHLGQSRGVDNDRRVDFNEDAVGQMVAGLAPNLKSVSVDSTYSPRGTAEDFTWLGFFPGRSPDSGQRRKGALETLAVESGVDADVDTLQAWSGYTDFNLLRSLHLRTSAIRVPELNALSDICETDGLGSLRSLSLWTAVSWGDDNEVVDNVDAELAKLLSALKLESIELKGPFLDETFDAVLSRGASLRRLKLIPERDYDLQRLPFVFTRKRVEALAQACPNIQDLELLIPRSKGDEEEVRIYNAIGSLPQLDRLSLLLDCSNIRAAEQEVDSDSDLADPSICDAIINLTTDRRLATDIFDAICLHRSPRLIRIYPDGMGNFGTDVLEWSMIFIRNCLARAWIRRRDDRWGHEGQFQITEVRSKSEVSSRRELITGEFHRALAKVWPEARWPANIEMMESFPLWKPA</sequence>
<comment type="caution">
    <text evidence="1">The sequence shown here is derived from an EMBL/GenBank/DDBJ whole genome shotgun (WGS) entry which is preliminary data.</text>
</comment>
<evidence type="ECO:0000313" key="2">
    <source>
        <dbReference type="Proteomes" id="UP001187682"/>
    </source>
</evidence>
<reference evidence="1" key="1">
    <citation type="submission" date="2018-03" db="EMBL/GenBank/DDBJ databases">
        <authorList>
            <person name="Guldener U."/>
        </authorList>
    </citation>
    <scope>NUCLEOTIDE SEQUENCE</scope>
</reference>
<name>A0AAE8MYN0_9PEZI</name>
<dbReference type="AlphaFoldDB" id="A0AAE8MYN0"/>
<keyword evidence="2" id="KW-1185">Reference proteome</keyword>
<gene>
    <name evidence="1" type="ORF">DNG_04320</name>
</gene>
<evidence type="ECO:0000313" key="1">
    <source>
        <dbReference type="EMBL" id="SPO01647.1"/>
    </source>
</evidence>
<proteinExistence type="predicted"/>
<accession>A0AAE8MYN0</accession>
<dbReference type="EMBL" id="ONZQ02000005">
    <property type="protein sequence ID" value="SPO01647.1"/>
    <property type="molecule type" value="Genomic_DNA"/>
</dbReference>